<keyword evidence="7" id="KW-1185">Reference proteome</keyword>
<proteinExistence type="inferred from homology"/>
<dbReference type="PROSITE" id="PS50931">
    <property type="entry name" value="HTH_LYSR"/>
    <property type="match status" value="1"/>
</dbReference>
<comment type="similarity">
    <text evidence="1">Belongs to the LysR transcriptional regulatory family.</text>
</comment>
<evidence type="ECO:0000256" key="4">
    <source>
        <dbReference type="ARBA" id="ARBA00023163"/>
    </source>
</evidence>
<dbReference type="InterPro" id="IPR036388">
    <property type="entry name" value="WH-like_DNA-bd_sf"/>
</dbReference>
<dbReference type="PANTHER" id="PTHR30346:SF28">
    <property type="entry name" value="HTH-TYPE TRANSCRIPTIONAL REGULATOR CYNR"/>
    <property type="match status" value="1"/>
</dbReference>
<gene>
    <name evidence="6" type="ORF">ESZ00_17070</name>
</gene>
<dbReference type="GO" id="GO:0003700">
    <property type="term" value="F:DNA-binding transcription factor activity"/>
    <property type="evidence" value="ECO:0007669"/>
    <property type="project" value="InterPro"/>
</dbReference>
<dbReference type="Gene3D" id="1.10.10.10">
    <property type="entry name" value="Winged helix-like DNA-binding domain superfamily/Winged helix DNA-binding domain"/>
    <property type="match status" value="1"/>
</dbReference>
<dbReference type="Pfam" id="PF03466">
    <property type="entry name" value="LysR_substrate"/>
    <property type="match status" value="1"/>
</dbReference>
<dbReference type="PRINTS" id="PR00039">
    <property type="entry name" value="HTHLYSR"/>
</dbReference>
<dbReference type="EMBL" id="SDMK01000004">
    <property type="protein sequence ID" value="RXS93758.1"/>
    <property type="molecule type" value="Genomic_DNA"/>
</dbReference>
<keyword evidence="3" id="KW-0238">DNA-binding</keyword>
<dbReference type="FunFam" id="1.10.10.10:FF:000001">
    <property type="entry name" value="LysR family transcriptional regulator"/>
    <property type="match status" value="1"/>
</dbReference>
<dbReference type="InterPro" id="IPR036390">
    <property type="entry name" value="WH_DNA-bd_sf"/>
</dbReference>
<dbReference type="OrthoDB" id="108771at2"/>
<comment type="caution">
    <text evidence="6">The sequence shown here is derived from an EMBL/GenBank/DDBJ whole genome shotgun (WGS) entry which is preliminary data.</text>
</comment>
<dbReference type="PANTHER" id="PTHR30346">
    <property type="entry name" value="TRANSCRIPTIONAL DUAL REGULATOR HCAR-RELATED"/>
    <property type="match status" value="1"/>
</dbReference>
<dbReference type="Pfam" id="PF00126">
    <property type="entry name" value="HTH_1"/>
    <property type="match status" value="1"/>
</dbReference>
<name>A0A4Q1S9Q5_9BACT</name>
<evidence type="ECO:0000256" key="3">
    <source>
        <dbReference type="ARBA" id="ARBA00023125"/>
    </source>
</evidence>
<organism evidence="6 7">
    <name type="scientific">Silvibacterium dinghuense</name>
    <dbReference type="NCBI Taxonomy" id="1560006"/>
    <lineage>
        <taxon>Bacteria</taxon>
        <taxon>Pseudomonadati</taxon>
        <taxon>Acidobacteriota</taxon>
        <taxon>Terriglobia</taxon>
        <taxon>Terriglobales</taxon>
        <taxon>Acidobacteriaceae</taxon>
        <taxon>Silvibacterium</taxon>
    </lineage>
</organism>
<dbReference type="CDD" id="cd08414">
    <property type="entry name" value="PBP2_LTTR_aromatics_like"/>
    <property type="match status" value="1"/>
</dbReference>
<keyword evidence="4" id="KW-0804">Transcription</keyword>
<dbReference type="InterPro" id="IPR005119">
    <property type="entry name" value="LysR_subst-bd"/>
</dbReference>
<accession>A0A4Q1S9Q5</accession>
<keyword evidence="2" id="KW-0805">Transcription regulation</keyword>
<evidence type="ECO:0000259" key="5">
    <source>
        <dbReference type="PROSITE" id="PS50931"/>
    </source>
</evidence>
<evidence type="ECO:0000256" key="1">
    <source>
        <dbReference type="ARBA" id="ARBA00009437"/>
    </source>
</evidence>
<evidence type="ECO:0000256" key="2">
    <source>
        <dbReference type="ARBA" id="ARBA00023015"/>
    </source>
</evidence>
<dbReference type="InterPro" id="IPR000847">
    <property type="entry name" value="LysR_HTH_N"/>
</dbReference>
<dbReference type="AlphaFoldDB" id="A0A4Q1S9Q5"/>
<dbReference type="SUPFAM" id="SSF53850">
    <property type="entry name" value="Periplasmic binding protein-like II"/>
    <property type="match status" value="1"/>
</dbReference>
<evidence type="ECO:0000313" key="6">
    <source>
        <dbReference type="EMBL" id="RXS93758.1"/>
    </source>
</evidence>
<dbReference type="Gene3D" id="3.40.190.10">
    <property type="entry name" value="Periplasmic binding protein-like II"/>
    <property type="match status" value="2"/>
</dbReference>
<dbReference type="GO" id="GO:0003677">
    <property type="term" value="F:DNA binding"/>
    <property type="evidence" value="ECO:0007669"/>
    <property type="project" value="UniProtKB-KW"/>
</dbReference>
<dbReference type="Proteomes" id="UP000290253">
    <property type="component" value="Unassembled WGS sequence"/>
</dbReference>
<dbReference type="SUPFAM" id="SSF46785">
    <property type="entry name" value="Winged helix' DNA-binding domain"/>
    <property type="match status" value="1"/>
</dbReference>
<evidence type="ECO:0000313" key="7">
    <source>
        <dbReference type="Proteomes" id="UP000290253"/>
    </source>
</evidence>
<protein>
    <submittedName>
        <fullName evidence="6">LysR family transcriptional regulator</fullName>
    </submittedName>
</protein>
<feature type="domain" description="HTH lysR-type" evidence="5">
    <location>
        <begin position="1"/>
        <end position="58"/>
    </location>
</feature>
<reference evidence="6 7" key="1">
    <citation type="journal article" date="2016" name="Int. J. Syst. Evol. Microbiol.">
        <title>Acidipila dinghuensis sp. nov., an acidobacterium isolated from forest soil.</title>
        <authorList>
            <person name="Jiang Y.W."/>
            <person name="Wang J."/>
            <person name="Chen M.H."/>
            <person name="Lv Y.Y."/>
            <person name="Qiu L.H."/>
        </authorList>
    </citation>
    <scope>NUCLEOTIDE SEQUENCE [LARGE SCALE GENOMIC DNA]</scope>
    <source>
        <strain evidence="6 7">DHOF10</strain>
    </source>
</reference>
<sequence>MELRHLRYFITVAETGGFGRAAKLLHVAQSAISEQIRDLETELGVPLFDRQNRRIQLTYQGEQFLEDARAVMEQATRAVENVQRTQRGEVGKLTVGFFVGGMGPFFSAIIREFRRIYPGIQVSLVEMAPGMQYQALQAGTIDVSFTRTLPAVHASQLRSEPLRTEPFYAVLLRTHPLARQPSVFMRELAGETFILNDRRYSPAVFDKVITLCTEAGFSPKLGATGSVSSGVIALVEAGEGVAILPQGSRILGSEDIVWVPLADKGAVIDMVVAWSPKMERPALKSFLEMVRRRRKVEKM</sequence>
<dbReference type="GO" id="GO:0032993">
    <property type="term" value="C:protein-DNA complex"/>
    <property type="evidence" value="ECO:0007669"/>
    <property type="project" value="TreeGrafter"/>
</dbReference>
<dbReference type="RefSeq" id="WP_129209550.1">
    <property type="nucleotide sequence ID" value="NZ_BMGU01000002.1"/>
</dbReference>